<dbReference type="OrthoDB" id="10028859at2759"/>
<dbReference type="PROSITE" id="PS51670">
    <property type="entry name" value="SHKT"/>
    <property type="match status" value="2"/>
</dbReference>
<evidence type="ECO:0000313" key="6">
    <source>
        <dbReference type="Proteomes" id="UP000887567"/>
    </source>
</evidence>
<protein>
    <submittedName>
        <fullName evidence="5">Uncharacterized protein</fullName>
    </submittedName>
</protein>
<evidence type="ECO:0000259" key="3">
    <source>
        <dbReference type="PROSITE" id="PS50022"/>
    </source>
</evidence>
<evidence type="ECO:0000256" key="1">
    <source>
        <dbReference type="ARBA" id="ARBA00022656"/>
    </source>
</evidence>
<dbReference type="PANTHER" id="PTHR24543:SF291">
    <property type="entry name" value="SMOKE ALARM, ISOFORM D"/>
    <property type="match status" value="1"/>
</dbReference>
<dbReference type="RefSeq" id="XP_020914400.2">
    <property type="nucleotide sequence ID" value="XM_021058741.2"/>
</dbReference>
<dbReference type="KEGG" id="epa:110251986"/>
<dbReference type="Pfam" id="PF01549">
    <property type="entry name" value="ShK"/>
    <property type="match status" value="3"/>
</dbReference>
<dbReference type="InterPro" id="IPR008979">
    <property type="entry name" value="Galactose-bd-like_sf"/>
</dbReference>
<dbReference type="AlphaFoldDB" id="A0A913Y441"/>
<dbReference type="SUPFAM" id="SSF49785">
    <property type="entry name" value="Galactose-binding domain-like"/>
    <property type="match status" value="2"/>
</dbReference>
<dbReference type="Proteomes" id="UP000887567">
    <property type="component" value="Unplaced"/>
</dbReference>
<sequence>MIQQDSSKKGDGDILNHSICSHLREKDMCKRSHHVKKKLCKATCGCDDIISQKSCIVLKRLNECSKNLAMRMRYCKSTCGFCPCRSERPLGMQNRAIPDSSITASSYLGKEYKPQQGRLHIKSVISSSGKAGSWIPKGQRAGDWLQVDLGKVTRVQAVATQGRYDYNQWVRSYTLQYSSNGKTFKKYQGGKVFKGNSCDDIISQKSCIVLKRLNECSKNLAMRMRYCKSTCGFCPCRSERPLGMQNRAIPDSSITASSYLGKAYKPQQGRLHIKSVISSSGKAGSWIPKGRRAGDWLQVDLGKVTRVQAVATQGRYDANQWVRSYTLQYSSNGKTFKKYQGGKVFKGNSDRHTVEKHNLNPPIYARYIRVVVKAWYDWPSMRMELYGCNN</sequence>
<comment type="caution">
    <text evidence="2">Lacks conserved residue(s) required for the propagation of feature annotation.</text>
</comment>
<dbReference type="PANTHER" id="PTHR24543">
    <property type="entry name" value="MULTICOPPER OXIDASE-RELATED"/>
    <property type="match status" value="1"/>
</dbReference>
<evidence type="ECO:0000259" key="4">
    <source>
        <dbReference type="PROSITE" id="PS51670"/>
    </source>
</evidence>
<organism evidence="5 6">
    <name type="scientific">Exaiptasia diaphana</name>
    <name type="common">Tropical sea anemone</name>
    <name type="synonym">Aiptasia pulchella</name>
    <dbReference type="NCBI Taxonomy" id="2652724"/>
    <lineage>
        <taxon>Eukaryota</taxon>
        <taxon>Metazoa</taxon>
        <taxon>Cnidaria</taxon>
        <taxon>Anthozoa</taxon>
        <taxon>Hexacorallia</taxon>
        <taxon>Actiniaria</taxon>
        <taxon>Aiptasiidae</taxon>
        <taxon>Exaiptasia</taxon>
    </lineage>
</organism>
<dbReference type="SMART" id="SM00231">
    <property type="entry name" value="FA58C"/>
    <property type="match status" value="2"/>
</dbReference>
<dbReference type="GeneID" id="110251986"/>
<reference evidence="5" key="1">
    <citation type="submission" date="2022-11" db="UniProtKB">
        <authorList>
            <consortium name="EnsemblMetazoa"/>
        </authorList>
    </citation>
    <scope>IDENTIFICATION</scope>
</reference>
<dbReference type="InterPro" id="IPR003582">
    <property type="entry name" value="ShKT_dom"/>
</dbReference>
<feature type="domain" description="F5/8 type C" evidence="3">
    <location>
        <begin position="236"/>
        <end position="388"/>
    </location>
</feature>
<dbReference type="PROSITE" id="PS01285">
    <property type="entry name" value="FA58C_1"/>
    <property type="match status" value="2"/>
</dbReference>
<feature type="domain" description="ShKT" evidence="4">
    <location>
        <begin position="46"/>
        <end position="82"/>
    </location>
</feature>
<evidence type="ECO:0000313" key="5">
    <source>
        <dbReference type="EnsemblMetazoa" id="XP_020914400.2"/>
    </source>
</evidence>
<dbReference type="GO" id="GO:0090729">
    <property type="term" value="F:toxin activity"/>
    <property type="evidence" value="ECO:0007669"/>
    <property type="project" value="UniProtKB-KW"/>
</dbReference>
<feature type="domain" description="ShKT" evidence="4">
    <location>
        <begin position="198"/>
        <end position="234"/>
    </location>
</feature>
<dbReference type="SMART" id="SM00254">
    <property type="entry name" value="ShKT"/>
    <property type="match status" value="2"/>
</dbReference>
<feature type="domain" description="F5/8 type C" evidence="3">
    <location>
        <begin position="84"/>
        <end position="196"/>
    </location>
</feature>
<keyword evidence="1" id="KW-0800">Toxin</keyword>
<keyword evidence="6" id="KW-1185">Reference proteome</keyword>
<dbReference type="Gene3D" id="2.60.120.260">
    <property type="entry name" value="Galactose-binding domain-like"/>
    <property type="match status" value="2"/>
</dbReference>
<dbReference type="Pfam" id="PF00754">
    <property type="entry name" value="F5_F8_type_C"/>
    <property type="match status" value="2"/>
</dbReference>
<dbReference type="EnsemblMetazoa" id="XM_021058741.2">
    <property type="protein sequence ID" value="XP_020914400.2"/>
    <property type="gene ID" value="LOC110251986"/>
</dbReference>
<name>A0A913Y441_EXADI</name>
<accession>A0A913Y441</accession>
<dbReference type="PROSITE" id="PS50022">
    <property type="entry name" value="FA58C_3"/>
    <property type="match status" value="2"/>
</dbReference>
<proteinExistence type="predicted"/>
<dbReference type="OMA" id="CPCRSER"/>
<dbReference type="FunFam" id="2.60.120.260:FF:000016">
    <property type="entry name" value="Contactin-associated protein-like 4 isoform 1"/>
    <property type="match status" value="1"/>
</dbReference>
<dbReference type="CDD" id="cd00057">
    <property type="entry name" value="FA58C"/>
    <property type="match status" value="2"/>
</dbReference>
<evidence type="ECO:0000256" key="2">
    <source>
        <dbReference type="PROSITE-ProRule" id="PRU01005"/>
    </source>
</evidence>
<dbReference type="InterPro" id="IPR000421">
    <property type="entry name" value="FA58C"/>
</dbReference>